<dbReference type="InterPro" id="IPR035895">
    <property type="entry name" value="HPr-like_sf"/>
</dbReference>
<dbReference type="PANTHER" id="PTHR38594:SF1">
    <property type="entry name" value="PEP-DEPENDENT DIHYDROXYACETONE KINASE, PHOSPHORYL DONOR SUBUNIT DHAM"/>
    <property type="match status" value="1"/>
</dbReference>
<dbReference type="GO" id="GO:0009401">
    <property type="term" value="P:phosphoenolpyruvate-dependent sugar phosphotransferase system"/>
    <property type="evidence" value="ECO:0007669"/>
    <property type="project" value="InterPro"/>
</dbReference>
<dbReference type="Pfam" id="PF00381">
    <property type="entry name" value="PTS-HPr"/>
    <property type="match status" value="1"/>
</dbReference>
<name>A0A9X3M8B9_9CORY</name>
<evidence type="ECO:0000256" key="7">
    <source>
        <dbReference type="ARBA" id="ARBA00046577"/>
    </source>
</evidence>
<dbReference type="NCBIfam" id="TIGR02364">
    <property type="entry name" value="dha_pts"/>
    <property type="match status" value="1"/>
</dbReference>
<proteinExistence type="predicted"/>
<dbReference type="Gene3D" id="3.30.1340.10">
    <property type="entry name" value="HPr-like"/>
    <property type="match status" value="1"/>
</dbReference>
<evidence type="ECO:0000256" key="4">
    <source>
        <dbReference type="ARBA" id="ARBA00012095"/>
    </source>
</evidence>
<dbReference type="PRINTS" id="PR00107">
    <property type="entry name" value="PHOSPHOCPHPR"/>
</dbReference>
<evidence type="ECO:0000313" key="11">
    <source>
        <dbReference type="EMBL" id="MDV2422866.1"/>
    </source>
</evidence>
<dbReference type="GO" id="GO:0019563">
    <property type="term" value="P:glycerol catabolic process"/>
    <property type="evidence" value="ECO:0007669"/>
    <property type="project" value="InterPro"/>
</dbReference>
<comment type="catalytic activity">
    <reaction evidence="1">
        <text>dihydroxyacetone + phosphoenolpyruvate = dihydroxyacetone phosphate + pyruvate</text>
        <dbReference type="Rhea" id="RHEA:18381"/>
        <dbReference type="ChEBI" id="CHEBI:15361"/>
        <dbReference type="ChEBI" id="CHEBI:16016"/>
        <dbReference type="ChEBI" id="CHEBI:57642"/>
        <dbReference type="ChEBI" id="CHEBI:58702"/>
        <dbReference type="EC" id="2.7.1.121"/>
    </reaction>
</comment>
<dbReference type="SUPFAM" id="SSF53062">
    <property type="entry name" value="PTS system fructose IIA component-like"/>
    <property type="match status" value="1"/>
</dbReference>
<dbReference type="InterPro" id="IPR039643">
    <property type="entry name" value="DhaM"/>
</dbReference>
<evidence type="ECO:0000256" key="3">
    <source>
        <dbReference type="ARBA" id="ARBA00003681"/>
    </source>
</evidence>
<dbReference type="PROSITE" id="PS51096">
    <property type="entry name" value="PTS_EIIA_TYPE_4"/>
    <property type="match status" value="1"/>
</dbReference>
<keyword evidence="10" id="KW-0418">Kinase</keyword>
<comment type="function">
    <text evidence="2">Component of the dihydroxyacetone kinase complex, which is responsible for the phosphoenolpyruvate (PEP)-dependent phosphorylation of dihydroxyacetone. DhaM serves as the phosphoryl donor. Is phosphorylated by phosphoenolpyruvate in an EI- and HPr-dependent reaction, and a phosphorelay system on histidine residues finally leads to phosphoryl transfer to DhaL and dihydroxyacetone.</text>
</comment>
<evidence type="ECO:0000313" key="10">
    <source>
        <dbReference type="EMBL" id="MCZ9306102.1"/>
    </source>
</evidence>
<dbReference type="NCBIfam" id="TIGR01003">
    <property type="entry name" value="PTS_HPr_family"/>
    <property type="match status" value="1"/>
</dbReference>
<evidence type="ECO:0000259" key="8">
    <source>
        <dbReference type="PROSITE" id="PS51096"/>
    </source>
</evidence>
<dbReference type="InterPro" id="IPR001020">
    <property type="entry name" value="PTS_HPr_His_P_site"/>
</dbReference>
<dbReference type="GO" id="GO:0016020">
    <property type="term" value="C:membrane"/>
    <property type="evidence" value="ECO:0007669"/>
    <property type="project" value="InterPro"/>
</dbReference>
<gene>
    <name evidence="10" type="primary">dhaM</name>
    <name evidence="10" type="ORF">L8V01_01205</name>
    <name evidence="11" type="ORF">RAE13_00360</name>
</gene>
<evidence type="ECO:0000313" key="12">
    <source>
        <dbReference type="Proteomes" id="UP001146430"/>
    </source>
</evidence>
<reference evidence="11 13" key="2">
    <citation type="submission" date="2023-08" db="EMBL/GenBank/DDBJ databases">
        <title>Genomic characterization of the C. tuberculostearicum species complex, a ubiquitous member of the human skin microbiome.</title>
        <authorList>
            <person name="Ahmed N."/>
            <person name="Deming C."/>
            <person name="Conlan S."/>
            <person name="Segre J."/>
        </authorList>
    </citation>
    <scope>NUCLEOTIDE SEQUENCE [LARGE SCALE GENOMIC DNA]</scope>
    <source>
        <strain evidence="11 13">CTNIH19</strain>
    </source>
</reference>
<dbReference type="EC" id="2.7.1.121" evidence="4"/>
<dbReference type="Proteomes" id="UP001146430">
    <property type="component" value="Unassembled WGS sequence"/>
</dbReference>
<keyword evidence="13" id="KW-1185">Reference proteome</keyword>
<sequence>MPQPHVGLVLVSHSAKLVEGLAELAAQMASDVTIRTAGGLEDGGIGTSYDLIESAINDLLSQELGVVVLTDLGSATMTVESVLEFLEDDPVTFVDAPLVEAAIAAATSAQQGDDLAAVATAAAQAIDIFVASNSSRSATTDESTASATSETGESYKRTVTVADAAGLHARPASKVAEMAATADGDIVITYDGEDAEADSAMMLMSLGAPHGASVTVSGEAGDSALVDQIADGIAQGLDE</sequence>
<evidence type="ECO:0000259" key="9">
    <source>
        <dbReference type="PROSITE" id="PS51350"/>
    </source>
</evidence>
<organism evidence="10 12">
    <name type="scientific">Corynebacterium curieae</name>
    <dbReference type="NCBI Taxonomy" id="2913500"/>
    <lineage>
        <taxon>Bacteria</taxon>
        <taxon>Bacillati</taxon>
        <taxon>Actinomycetota</taxon>
        <taxon>Actinomycetes</taxon>
        <taxon>Mycobacteriales</taxon>
        <taxon>Corynebacteriaceae</taxon>
        <taxon>Corynebacterium</taxon>
    </lineage>
</organism>
<dbReference type="GO" id="GO:0047324">
    <property type="term" value="F:phosphoenolpyruvate-glycerone phosphotransferase activity"/>
    <property type="evidence" value="ECO:0007669"/>
    <property type="project" value="UniProtKB-EC"/>
</dbReference>
<keyword evidence="6 11" id="KW-0808">Transferase</keyword>
<dbReference type="PROSITE" id="PS51350">
    <property type="entry name" value="PTS_HPR_DOM"/>
    <property type="match status" value="1"/>
</dbReference>
<dbReference type="RefSeq" id="WP_239204137.1">
    <property type="nucleotide sequence ID" value="NZ_JAKMUU010000001.1"/>
</dbReference>
<evidence type="ECO:0000256" key="5">
    <source>
        <dbReference type="ARBA" id="ARBA00020422"/>
    </source>
</evidence>
<evidence type="ECO:0000313" key="13">
    <source>
        <dbReference type="Proteomes" id="UP001185631"/>
    </source>
</evidence>
<dbReference type="Proteomes" id="UP001185631">
    <property type="component" value="Unassembled WGS sequence"/>
</dbReference>
<evidence type="ECO:0000256" key="6">
    <source>
        <dbReference type="ARBA" id="ARBA00022679"/>
    </source>
</evidence>
<accession>A0A9X3M8B9</accession>
<dbReference type="InterPro" id="IPR004701">
    <property type="entry name" value="PTS_EIIA_man-typ"/>
</dbReference>
<comment type="subunit">
    <text evidence="7">Homodimer. The dihydroxyacetone kinase complex is composed of a homodimer of DhaM, a homodimer of DhaK and the subunit DhaL.</text>
</comment>
<comment type="caution">
    <text evidence="10">The sequence shown here is derived from an EMBL/GenBank/DDBJ whole genome shotgun (WGS) entry which is preliminary data.</text>
</comment>
<reference evidence="10" key="1">
    <citation type="submission" date="2022-02" db="EMBL/GenBank/DDBJ databases">
        <title>Corynebacterium sp. from urogenital microbiome.</title>
        <authorList>
            <person name="Cappelli E.A."/>
            <person name="Ribeiro T.G."/>
            <person name="Peixe L."/>
        </authorList>
    </citation>
    <scope>NUCLEOTIDE SEQUENCE</scope>
    <source>
        <strain evidence="10">C8Ua_181</strain>
    </source>
</reference>
<dbReference type="CDD" id="cd00367">
    <property type="entry name" value="PTS-HPr_like"/>
    <property type="match status" value="1"/>
</dbReference>
<evidence type="ECO:0000256" key="1">
    <source>
        <dbReference type="ARBA" id="ARBA00001113"/>
    </source>
</evidence>
<comment type="function">
    <text evidence="3">General (non sugar-specific) component of the phosphoenolpyruvate-dependent sugar phosphotransferase system (sugar PTS). This major carbohydrate active-transport system catalyzes the phosphorylation of incoming sugar substrates concomitantly with their translocation across the cell membrane. The phosphoryl group from phosphoenolpyruvate (PEP) is transferred to the phosphoryl carrier protein HPr by enzyme I. Phospho-HPr then transfers it to the PTS EIIA domain.</text>
</comment>
<dbReference type="PROSITE" id="PS00369">
    <property type="entry name" value="PTS_HPR_HIS"/>
    <property type="match status" value="1"/>
</dbReference>
<feature type="domain" description="HPr" evidence="9">
    <location>
        <begin position="154"/>
        <end position="239"/>
    </location>
</feature>
<dbReference type="PANTHER" id="PTHR38594">
    <property type="entry name" value="PEP-DEPENDENT DIHYDROXYACETONE KINASE, PHOSPHORYL DONOR SUBUNIT DHAM"/>
    <property type="match status" value="1"/>
</dbReference>
<dbReference type="InterPro" id="IPR000032">
    <property type="entry name" value="HPr-like"/>
</dbReference>
<feature type="domain" description="PTS EIIA type-4" evidence="8">
    <location>
        <begin position="5"/>
        <end position="139"/>
    </location>
</feature>
<dbReference type="EMBL" id="JAVBID010000001">
    <property type="protein sequence ID" value="MDV2422866.1"/>
    <property type="molecule type" value="Genomic_DNA"/>
</dbReference>
<dbReference type="InterPro" id="IPR036662">
    <property type="entry name" value="PTS_EIIA_man-typ_sf"/>
</dbReference>
<evidence type="ECO:0000256" key="2">
    <source>
        <dbReference type="ARBA" id="ARBA00002788"/>
    </source>
</evidence>
<dbReference type="AlphaFoldDB" id="A0A9X3M8B9"/>
<protein>
    <recommendedName>
        <fullName evidence="5">Phosphocarrier protein HPr</fullName>
        <ecNumber evidence="4">2.7.1.121</ecNumber>
    </recommendedName>
</protein>
<dbReference type="InterPro" id="IPR012844">
    <property type="entry name" value="DhaM_N"/>
</dbReference>
<dbReference type="SUPFAM" id="SSF55594">
    <property type="entry name" value="HPr-like"/>
    <property type="match status" value="1"/>
</dbReference>
<dbReference type="Pfam" id="PF03610">
    <property type="entry name" value="EIIA-man"/>
    <property type="match status" value="1"/>
</dbReference>
<dbReference type="EMBL" id="JAKMUU010000001">
    <property type="protein sequence ID" value="MCZ9306102.1"/>
    <property type="molecule type" value="Genomic_DNA"/>
</dbReference>
<dbReference type="Gene3D" id="3.40.50.510">
    <property type="entry name" value="Phosphotransferase system, mannose-type IIA component"/>
    <property type="match status" value="1"/>
</dbReference>